<dbReference type="Proteomes" id="UP000003490">
    <property type="component" value="Unassembled WGS sequence"/>
</dbReference>
<sequence>MAVKFLEDVGAKLINATRKEMVDAIFAASGRVVIGETVTFKQSMIDGVSNIELLKSWGCDMVTINHYNVNFPMIPGMESTQAGIEQFGSCFNEAGSKGCKPSTKVIENSFQKIFWQFGFGATIGDVKRLVGVPVGMTLEPVTEEDDYPQGRVANEENARRGAEQGASYITLIHTPQMSAGEFAKSVAQVRSGMGEMGLVKAGKMPWGGCSFLVNADEFVTEAEIKELAAAGADAIVLPTPGTVPGLTIELVRQWVTVVHNCGLLAETTIGTSQEGADPDVIRRFAIDSKMTGADLFQIGDSVYGGCCTPENVMSFARAIKGQRHTLRRAALSPLR</sequence>
<dbReference type="InterPro" id="IPR011060">
    <property type="entry name" value="RibuloseP-bd_barrel"/>
</dbReference>
<dbReference type="InterPro" id="IPR057238">
    <property type="entry name" value="DUF7916"/>
</dbReference>
<dbReference type="OrthoDB" id="5581965at2"/>
<dbReference type="Pfam" id="PF25509">
    <property type="entry name" value="DUF7916"/>
    <property type="match status" value="1"/>
</dbReference>
<evidence type="ECO:0000313" key="5">
    <source>
        <dbReference type="Proteomes" id="UP000220611"/>
    </source>
</evidence>
<dbReference type="EMBL" id="NOXF01000007">
    <property type="protein sequence ID" value="PEQ24217.1"/>
    <property type="molecule type" value="Genomic_DNA"/>
</dbReference>
<reference evidence="2 4" key="2">
    <citation type="submission" date="2007-08" db="EMBL/GenBank/DDBJ databases">
        <authorList>
            <person name="Fulton L."/>
            <person name="Clifton S."/>
            <person name="Fulton B."/>
            <person name="Xu J."/>
            <person name="Minx P."/>
            <person name="Pepin K.H."/>
            <person name="Johnson M."/>
            <person name="Thiruvilangam P."/>
            <person name="Bhonagiri V."/>
            <person name="Nash W.E."/>
            <person name="Wang C."/>
            <person name="Mardis E.R."/>
            <person name="Wilson R.K."/>
        </authorList>
    </citation>
    <scope>NUCLEOTIDE SEQUENCE [LARGE SCALE GENOMIC DNA]</scope>
    <source>
        <strain evidence="2 4">DSM 753</strain>
    </source>
</reference>
<reference evidence="2 4" key="1">
    <citation type="submission" date="2007-08" db="EMBL/GenBank/DDBJ databases">
        <title>Draft genome sequence of Clostridium leptum (DSM 753).</title>
        <authorList>
            <person name="Sudarsanam P."/>
            <person name="Ley R."/>
            <person name="Guruge J."/>
            <person name="Turnbaugh P.J."/>
            <person name="Mahowald M."/>
            <person name="Liep D."/>
            <person name="Gordon J."/>
        </authorList>
    </citation>
    <scope>NUCLEOTIDE SEQUENCE [LARGE SCALE GENOMIC DNA]</scope>
    <source>
        <strain evidence="2 4">DSM 753</strain>
    </source>
</reference>
<gene>
    <name evidence="3" type="ORF">CH238_10050</name>
    <name evidence="2" type="ORF">CLOLEP_00737</name>
</gene>
<protein>
    <recommendedName>
        <fullName evidence="1">DUF7916 domain-containing protein</fullName>
    </recommendedName>
</protein>
<keyword evidence="5" id="KW-1185">Reference proteome</keyword>
<dbReference type="AlphaFoldDB" id="A7VQA9"/>
<evidence type="ECO:0000313" key="3">
    <source>
        <dbReference type="EMBL" id="PEQ24217.1"/>
    </source>
</evidence>
<reference evidence="3 5" key="3">
    <citation type="submission" date="2017-07" db="EMBL/GenBank/DDBJ databases">
        <title>Prevalence of linear plasmids in Cutibacterium (Propionibacterium) acnes isolates obtained from prostatic tissue.</title>
        <authorList>
            <person name="Davidsson S."/>
            <person name="Carlsson J."/>
            <person name="Molling P."/>
            <person name="Andren O."/>
            <person name="Andersson S.-O."/>
            <person name="Brzuszkiewicz E."/>
            <person name="Poehlein A."/>
            <person name="Al-Zeer M."/>
            <person name="Brinkmann V."/>
            <person name="Scavenius C."/>
            <person name="Nazipi S."/>
            <person name="Soderquist B."/>
            <person name="Bruggemann H."/>
        </authorList>
    </citation>
    <scope>NUCLEOTIDE SEQUENCE [LARGE SCALE GENOMIC DNA]</scope>
    <source>
        <strain evidence="3 5">DSM 753</strain>
    </source>
</reference>
<evidence type="ECO:0000313" key="2">
    <source>
        <dbReference type="EMBL" id="EDO62614.1"/>
    </source>
</evidence>
<proteinExistence type="predicted"/>
<dbReference type="eggNOG" id="COG0826">
    <property type="taxonomic scope" value="Bacteria"/>
</dbReference>
<evidence type="ECO:0000313" key="4">
    <source>
        <dbReference type="Proteomes" id="UP000003490"/>
    </source>
</evidence>
<dbReference type="SUPFAM" id="SSF51366">
    <property type="entry name" value="Ribulose-phoshate binding barrel"/>
    <property type="match status" value="1"/>
</dbReference>
<name>A7VQA9_9FIRM</name>
<comment type="caution">
    <text evidence="2">The sequence shown here is derived from an EMBL/GenBank/DDBJ whole genome shotgun (WGS) entry which is preliminary data.</text>
</comment>
<organism evidence="2 4">
    <name type="scientific">[Clostridium] leptum DSM 753</name>
    <dbReference type="NCBI Taxonomy" id="428125"/>
    <lineage>
        <taxon>Bacteria</taxon>
        <taxon>Bacillati</taxon>
        <taxon>Bacillota</taxon>
        <taxon>Clostridia</taxon>
        <taxon>Eubacteriales</taxon>
        <taxon>Oscillospiraceae</taxon>
        <taxon>Oscillospiraceae incertae sedis</taxon>
    </lineage>
</organism>
<feature type="domain" description="DUF7916" evidence="1">
    <location>
        <begin position="13"/>
        <end position="335"/>
    </location>
</feature>
<dbReference type="Proteomes" id="UP000220611">
    <property type="component" value="Unassembled WGS sequence"/>
</dbReference>
<dbReference type="HOGENOM" id="CLU_078477_0_0_9"/>
<dbReference type="EMBL" id="ABCB02000014">
    <property type="protein sequence ID" value="EDO62614.1"/>
    <property type="molecule type" value="Genomic_DNA"/>
</dbReference>
<evidence type="ECO:0000259" key="1">
    <source>
        <dbReference type="Pfam" id="PF25509"/>
    </source>
</evidence>
<accession>A7VQA9</accession>